<organism evidence="2">
    <name type="scientific">Timema shepardi</name>
    <name type="common">Walking stick</name>
    <dbReference type="NCBI Taxonomy" id="629360"/>
    <lineage>
        <taxon>Eukaryota</taxon>
        <taxon>Metazoa</taxon>
        <taxon>Ecdysozoa</taxon>
        <taxon>Arthropoda</taxon>
        <taxon>Hexapoda</taxon>
        <taxon>Insecta</taxon>
        <taxon>Pterygota</taxon>
        <taxon>Neoptera</taxon>
        <taxon>Polyneoptera</taxon>
        <taxon>Phasmatodea</taxon>
        <taxon>Timematodea</taxon>
        <taxon>Timematoidea</taxon>
        <taxon>Timematidae</taxon>
        <taxon>Timema</taxon>
    </lineage>
</organism>
<protein>
    <submittedName>
        <fullName evidence="2">Uncharacterized protein</fullName>
    </submittedName>
</protein>
<feature type="compositionally biased region" description="Polar residues" evidence="1">
    <location>
        <begin position="260"/>
        <end position="269"/>
    </location>
</feature>
<feature type="region of interest" description="Disordered" evidence="1">
    <location>
        <begin position="301"/>
        <end position="334"/>
    </location>
</feature>
<dbReference type="EMBL" id="OC003772">
    <property type="protein sequence ID" value="CAD7263686.1"/>
    <property type="molecule type" value="Genomic_DNA"/>
</dbReference>
<feature type="region of interest" description="Disordered" evidence="1">
    <location>
        <begin position="1"/>
        <end position="27"/>
    </location>
</feature>
<gene>
    <name evidence="2" type="ORF">TSIB3V08_LOCUS7757</name>
</gene>
<name>A0A7R9B234_TIMSH</name>
<evidence type="ECO:0000313" key="2">
    <source>
        <dbReference type="EMBL" id="CAD7263686.1"/>
    </source>
</evidence>
<feature type="compositionally biased region" description="Gly residues" evidence="1">
    <location>
        <begin position="318"/>
        <end position="334"/>
    </location>
</feature>
<proteinExistence type="predicted"/>
<evidence type="ECO:0000256" key="1">
    <source>
        <dbReference type="SAM" id="MobiDB-lite"/>
    </source>
</evidence>
<feature type="region of interest" description="Disordered" evidence="1">
    <location>
        <begin position="260"/>
        <end position="289"/>
    </location>
</feature>
<dbReference type="AlphaFoldDB" id="A0A7R9B234"/>
<reference evidence="2" key="1">
    <citation type="submission" date="2020-11" db="EMBL/GenBank/DDBJ databases">
        <authorList>
            <person name="Tran Van P."/>
        </authorList>
    </citation>
    <scope>NUCLEOTIDE SEQUENCE</scope>
</reference>
<sequence length="334" mass="37013">MGNGGGEEVTAHNTPNPSPRRTKTPHKLDDLRTLNYLQRATLKLISPSHTMRTTKTRYSSALTTPLKCMHHNLKDQAFWIASEDNPADGPSRQELRKIMEEEGASAAAIDWRSIPTDALDPLEDPRKYLGSHHGIDAYPEGRIMGNLGSCLRWRVPKVRGKRLSESSHWPNKVTIYSCLIVDPPDWRQSCDITRNDYVIGKIQVAKVNDLAVSRSRSIPVSTRLVDQPDWRQGCDITLNDYVIGKTQVAKVNDLTVSRSRSISSRQNGARSDGNILAPGMSHPENPRRKCCDITRNDYVTAKLEHGQRGQEVGRGSNMPGGGREGAGGEGETNS</sequence>
<accession>A0A7R9B234</accession>